<keyword evidence="3 9" id="KW-0689">Ribosomal protein</keyword>
<dbReference type="PANTHER" id="PTHR15889">
    <property type="entry name" value="MITOCHONDRIAL RIBOSOMAL PROTEIN L37"/>
    <property type="match status" value="1"/>
</dbReference>
<protein>
    <recommendedName>
        <fullName evidence="7">Large ribosomal subunit protein mL37</fullName>
    </recommendedName>
    <alternativeName>
        <fullName evidence="8">39S ribosomal protein L37, mitochondrial</fullName>
    </alternativeName>
</protein>
<dbReference type="GO" id="GO:0005739">
    <property type="term" value="C:mitochondrion"/>
    <property type="evidence" value="ECO:0007669"/>
    <property type="project" value="UniProtKB-SubCell"/>
</dbReference>
<dbReference type="GO" id="GO:0006412">
    <property type="term" value="P:translation"/>
    <property type="evidence" value="ECO:0007669"/>
    <property type="project" value="InterPro"/>
</dbReference>
<dbReference type="PANTHER" id="PTHR15889:SF2">
    <property type="entry name" value="LARGE RIBOSOMAL SUBUNIT PROTEIN ML37"/>
    <property type="match status" value="1"/>
</dbReference>
<dbReference type="GO" id="GO:0003735">
    <property type="term" value="F:structural constituent of ribosome"/>
    <property type="evidence" value="ECO:0007669"/>
    <property type="project" value="InterPro"/>
</dbReference>
<dbReference type="AlphaFoldDB" id="A0A2R5LKJ6"/>
<comment type="subcellular location">
    <subcellularLocation>
        <location evidence="1">Mitochondrion</location>
    </subcellularLocation>
</comment>
<evidence type="ECO:0000256" key="3">
    <source>
        <dbReference type="ARBA" id="ARBA00022980"/>
    </source>
</evidence>
<evidence type="ECO:0000256" key="7">
    <source>
        <dbReference type="ARBA" id="ARBA00039442"/>
    </source>
</evidence>
<keyword evidence="2" id="KW-0809">Transit peptide</keyword>
<accession>A0A2R5LKJ6</accession>
<evidence type="ECO:0000256" key="2">
    <source>
        <dbReference type="ARBA" id="ARBA00022946"/>
    </source>
</evidence>
<dbReference type="InterPro" id="IPR010793">
    <property type="entry name" value="Ribosomal_mL37/mL65"/>
</dbReference>
<organism evidence="9">
    <name type="scientific">Ornithodoros turicata</name>
    <dbReference type="NCBI Taxonomy" id="34597"/>
    <lineage>
        <taxon>Eukaryota</taxon>
        <taxon>Metazoa</taxon>
        <taxon>Ecdysozoa</taxon>
        <taxon>Arthropoda</taxon>
        <taxon>Chelicerata</taxon>
        <taxon>Arachnida</taxon>
        <taxon>Acari</taxon>
        <taxon>Parasitiformes</taxon>
        <taxon>Ixodida</taxon>
        <taxon>Ixodoidea</taxon>
        <taxon>Argasidae</taxon>
        <taxon>Ornithodorinae</taxon>
        <taxon>Ornithodoros</taxon>
    </lineage>
</organism>
<dbReference type="GO" id="GO:0005840">
    <property type="term" value="C:ribosome"/>
    <property type="evidence" value="ECO:0007669"/>
    <property type="project" value="UniProtKB-KW"/>
</dbReference>
<dbReference type="InterPro" id="IPR052482">
    <property type="entry name" value="mtLSU_mL37"/>
</dbReference>
<evidence type="ECO:0000256" key="1">
    <source>
        <dbReference type="ARBA" id="ARBA00004173"/>
    </source>
</evidence>
<evidence type="ECO:0000256" key="5">
    <source>
        <dbReference type="ARBA" id="ARBA00023274"/>
    </source>
</evidence>
<reference evidence="9" key="1">
    <citation type="submission" date="2018-03" db="EMBL/GenBank/DDBJ databases">
        <title>The relapsing fever spirochete Borrelia turicatae persists in the highly oxidative environment of its soft-bodied tick vector.</title>
        <authorList>
            <person name="Bourret T.J."/>
            <person name="Boyle W.K."/>
            <person name="Valenzuela J.G."/>
            <person name="Oliveira F."/>
            <person name="Lopez J.E."/>
        </authorList>
    </citation>
    <scope>NUCLEOTIDE SEQUENCE</scope>
    <source>
        <strain evidence="9">Kansas strain/isolate</strain>
        <tissue evidence="9">Salivary glands</tissue>
    </source>
</reference>
<name>A0A2R5LKJ6_9ACAR</name>
<evidence type="ECO:0000256" key="8">
    <source>
        <dbReference type="ARBA" id="ARBA00041617"/>
    </source>
</evidence>
<proteinExistence type="inferred from homology"/>
<dbReference type="GO" id="GO:1990904">
    <property type="term" value="C:ribonucleoprotein complex"/>
    <property type="evidence" value="ECO:0007669"/>
    <property type="project" value="UniProtKB-KW"/>
</dbReference>
<evidence type="ECO:0000313" key="9">
    <source>
        <dbReference type="EMBL" id="MBY09999.1"/>
    </source>
</evidence>
<dbReference type="Pfam" id="PF07147">
    <property type="entry name" value="PDCD9"/>
    <property type="match status" value="1"/>
</dbReference>
<keyword evidence="5" id="KW-0687">Ribonucleoprotein</keyword>
<comment type="similarity">
    <text evidence="6">Belongs to the mitochondrion-specific ribosomal protein mL37 family.</text>
</comment>
<sequence>MRLTHVLYKQRVHYLFDKLWKDRRTLRRVDDFGVPKPILQEGFKVFDALEVTKTEEKLEPFELPEPYCEPVTAAKDSRNPDWHDKEAYLIHKSTRLLEGDKHMCLLTKTLRCEGTPKPLQGYESSQHETAAFEALWRVHFGDCYQIKLPRKLDVTKPHWRFPREFGVPIQRRVSLVLDNFNELCEKLTSHEPGAMEHALFKDLYSRVSLQKDDGNLMVFTSEVDSVLTSQKPLAAHSSPQEVAATAEVPLPDLFPAKYTLDLDTRNIYRMDDFFPLGGNKPRHIHTLHVTHPYYYFWFPEQKLARAILACFTFAAAQARHIYGVDTLTPPEPVVVQCTYSDVNSMGFLVYQLNTLNLANDEGVKNQVWVEEAQPLYSTCSREEGLQGHNGLLFDRFLAFYRS</sequence>
<keyword evidence="4" id="KW-0496">Mitochondrion</keyword>
<evidence type="ECO:0000256" key="4">
    <source>
        <dbReference type="ARBA" id="ARBA00023128"/>
    </source>
</evidence>
<evidence type="ECO:0000256" key="6">
    <source>
        <dbReference type="ARBA" id="ARBA00037985"/>
    </source>
</evidence>
<dbReference type="EMBL" id="GGLE01005873">
    <property type="protein sequence ID" value="MBY09999.1"/>
    <property type="molecule type" value="Transcribed_RNA"/>
</dbReference>